<evidence type="ECO:0000313" key="2">
    <source>
        <dbReference type="Proteomes" id="UP001186974"/>
    </source>
</evidence>
<dbReference type="EMBL" id="JAWDJW010006500">
    <property type="protein sequence ID" value="KAK3064488.1"/>
    <property type="molecule type" value="Genomic_DNA"/>
</dbReference>
<evidence type="ECO:0000313" key="1">
    <source>
        <dbReference type="EMBL" id="KAK3064488.1"/>
    </source>
</evidence>
<accession>A0ACC3DAL9</accession>
<organism evidence="1 2">
    <name type="scientific">Coniosporium uncinatum</name>
    <dbReference type="NCBI Taxonomy" id="93489"/>
    <lineage>
        <taxon>Eukaryota</taxon>
        <taxon>Fungi</taxon>
        <taxon>Dikarya</taxon>
        <taxon>Ascomycota</taxon>
        <taxon>Pezizomycotina</taxon>
        <taxon>Dothideomycetes</taxon>
        <taxon>Dothideomycetes incertae sedis</taxon>
        <taxon>Coniosporium</taxon>
    </lineage>
</organism>
<gene>
    <name evidence="1" type="ORF">LTS18_006791</name>
</gene>
<comment type="caution">
    <text evidence="1">The sequence shown here is derived from an EMBL/GenBank/DDBJ whole genome shotgun (WGS) entry which is preliminary data.</text>
</comment>
<keyword evidence="2" id="KW-1185">Reference proteome</keyword>
<proteinExistence type="predicted"/>
<name>A0ACC3DAL9_9PEZI</name>
<sequence length="174" mass="19446">MSKDKASEARILSTTNELYISGPYFSDFEAERIRSAIVEGRKCSDGEDTNMETAMPEDQRAIGLHLVTKPNEATTTLTIEQAIQDRLSNFLEKRRASGDARPCGPHDLGPVYKEVFGIPQAELKDEQFLVRMRKSGLGKPGKEPSKRVRDKEMGKKSTKKGKLEGSEEAIQCRQ</sequence>
<protein>
    <submittedName>
        <fullName evidence="1">Uncharacterized protein</fullName>
    </submittedName>
</protein>
<dbReference type="Proteomes" id="UP001186974">
    <property type="component" value="Unassembled WGS sequence"/>
</dbReference>
<reference evidence="1" key="1">
    <citation type="submission" date="2024-09" db="EMBL/GenBank/DDBJ databases">
        <title>Black Yeasts Isolated from many extreme environments.</title>
        <authorList>
            <person name="Coleine C."/>
            <person name="Stajich J.E."/>
            <person name="Selbmann L."/>
        </authorList>
    </citation>
    <scope>NUCLEOTIDE SEQUENCE</scope>
    <source>
        <strain evidence="1">CCFEE 5737</strain>
    </source>
</reference>